<dbReference type="EMBL" id="JH660639">
    <property type="protein sequence ID" value="EIM30276.1"/>
    <property type="molecule type" value="Genomic_DNA"/>
</dbReference>
<keyword evidence="3" id="KW-1185">Reference proteome</keyword>
<feature type="region of interest" description="Disordered" evidence="1">
    <location>
        <begin position="69"/>
        <end position="96"/>
    </location>
</feature>
<proteinExistence type="predicted"/>
<name>I4Z234_9HYPH</name>
<reference evidence="2 3" key="1">
    <citation type="submission" date="2012-02" db="EMBL/GenBank/DDBJ databases">
        <title>Improved High-Quality Draft sequence of Microvirga sp. WSM3557.</title>
        <authorList>
            <consortium name="US DOE Joint Genome Institute"/>
            <person name="Lucas S."/>
            <person name="Han J."/>
            <person name="Lapidus A."/>
            <person name="Cheng J.-F."/>
            <person name="Goodwin L."/>
            <person name="Pitluck S."/>
            <person name="Peters L."/>
            <person name="Zhang X."/>
            <person name="Detter J.C."/>
            <person name="Han C."/>
            <person name="Tapia R."/>
            <person name="Land M."/>
            <person name="Hauser L."/>
            <person name="Kyrpides N."/>
            <person name="Ivanova N."/>
            <person name="Pagani I."/>
            <person name="Brau L."/>
            <person name="Yates R."/>
            <person name="O'Hara G."/>
            <person name="Rui T."/>
            <person name="Howieson J."/>
            <person name="Reeve W."/>
            <person name="Woyke T."/>
        </authorList>
    </citation>
    <scope>NUCLEOTIDE SEQUENCE [LARGE SCALE GENOMIC DNA]</scope>
    <source>
        <strain evidence="2 3">WSM3557</strain>
    </source>
</reference>
<sequence length="96" mass="9957">MPGAHPIVLGLRPVQDMGLESGLLTRAKLLRATGPRAVMQTVRSLGIEALDGIVQGLALYPGQPRRLGPGHALERIGDRQQPQAGPGVPLASGPLA</sequence>
<evidence type="ECO:0000313" key="3">
    <source>
        <dbReference type="Proteomes" id="UP000003947"/>
    </source>
</evidence>
<dbReference type="AlphaFoldDB" id="I4Z234"/>
<evidence type="ECO:0000313" key="2">
    <source>
        <dbReference type="EMBL" id="EIM30276.1"/>
    </source>
</evidence>
<evidence type="ECO:0000256" key="1">
    <source>
        <dbReference type="SAM" id="MobiDB-lite"/>
    </source>
</evidence>
<protein>
    <submittedName>
        <fullName evidence="2">Uncharacterized protein</fullName>
    </submittedName>
</protein>
<gene>
    <name evidence="2" type="ORF">MicloDRAFT_00010810</name>
</gene>
<dbReference type="Proteomes" id="UP000003947">
    <property type="component" value="Unassembled WGS sequence"/>
</dbReference>
<organism evidence="2 3">
    <name type="scientific">Microvirga lotononidis</name>
    <dbReference type="NCBI Taxonomy" id="864069"/>
    <lineage>
        <taxon>Bacteria</taxon>
        <taxon>Pseudomonadati</taxon>
        <taxon>Pseudomonadota</taxon>
        <taxon>Alphaproteobacteria</taxon>
        <taxon>Hyphomicrobiales</taxon>
        <taxon>Methylobacteriaceae</taxon>
        <taxon>Microvirga</taxon>
    </lineage>
</organism>
<dbReference type="HOGENOM" id="CLU_2356577_0_0_5"/>
<accession>I4Z234</accession>